<dbReference type="Proteomes" id="UP000326950">
    <property type="component" value="Unassembled WGS sequence"/>
</dbReference>
<dbReference type="OrthoDB" id="5346581at2759"/>
<protein>
    <submittedName>
        <fullName evidence="1">Uncharacterized protein</fullName>
    </submittedName>
</protein>
<gene>
    <name evidence="1" type="ORF">BDV40DRAFT_314639</name>
</gene>
<reference evidence="1 2" key="1">
    <citation type="submission" date="2019-04" db="EMBL/GenBank/DDBJ databases">
        <title>Friends and foes A comparative genomics study of 23 Aspergillus species from section Flavi.</title>
        <authorList>
            <consortium name="DOE Joint Genome Institute"/>
            <person name="Kjaerbolling I."/>
            <person name="Vesth T."/>
            <person name="Frisvad J.C."/>
            <person name="Nybo J.L."/>
            <person name="Theobald S."/>
            <person name="Kildgaard S."/>
            <person name="Isbrandt T."/>
            <person name="Kuo A."/>
            <person name="Sato A."/>
            <person name="Lyhne E.K."/>
            <person name="Kogle M.E."/>
            <person name="Wiebenga A."/>
            <person name="Kun R.S."/>
            <person name="Lubbers R.J."/>
            <person name="Makela M.R."/>
            <person name="Barry K."/>
            <person name="Chovatia M."/>
            <person name="Clum A."/>
            <person name="Daum C."/>
            <person name="Haridas S."/>
            <person name="He G."/>
            <person name="LaButti K."/>
            <person name="Lipzen A."/>
            <person name="Mondo S."/>
            <person name="Riley R."/>
            <person name="Salamov A."/>
            <person name="Simmons B.A."/>
            <person name="Magnuson J.K."/>
            <person name="Henrissat B."/>
            <person name="Mortensen U.H."/>
            <person name="Larsen T.O."/>
            <person name="Devries R.P."/>
            <person name="Grigoriev I.V."/>
            <person name="Machida M."/>
            <person name="Baker S.E."/>
            <person name="Andersen M.R."/>
        </authorList>
    </citation>
    <scope>NUCLEOTIDE SEQUENCE [LARGE SCALE GENOMIC DNA]</scope>
    <source>
        <strain evidence="1 2">CBS 117626</strain>
    </source>
</reference>
<sequence>MSSISKVSINDLTAEHREAFIRALHIVLLSQPTRRALAQVVDGIPTRTDSNGWEFVKAGLKRMNDPSEESTETVKSFQDNLEIDTLEIPSDIAQAYQDTSIGSRDFRLRLLDIVATSFHNVVAHLFQSFEIDPDAWPSRNYVPHPRESTWFYHSDYLNHDQYPLQVSEVVGYWAEKQVFGGAVLFDRGETDNECRNAFIHPDDGYRIFKLSEDQLEQFASFAAKAGLTDQNNDSVCPLPLLAEKYPQRIEPEEAMAMHIYRHLYERRPKADGNGRTQHKRRRLEDYPEFGDLLQRLGGGEQR</sequence>
<keyword evidence="2" id="KW-1185">Reference proteome</keyword>
<name>A0A5N6V727_ASPTM</name>
<organism evidence="1 2">
    <name type="scientific">Aspergillus tamarii</name>
    <dbReference type="NCBI Taxonomy" id="41984"/>
    <lineage>
        <taxon>Eukaryota</taxon>
        <taxon>Fungi</taxon>
        <taxon>Dikarya</taxon>
        <taxon>Ascomycota</taxon>
        <taxon>Pezizomycotina</taxon>
        <taxon>Eurotiomycetes</taxon>
        <taxon>Eurotiomycetidae</taxon>
        <taxon>Eurotiales</taxon>
        <taxon>Aspergillaceae</taxon>
        <taxon>Aspergillus</taxon>
        <taxon>Aspergillus subgen. Circumdati</taxon>
    </lineage>
</organism>
<dbReference type="EMBL" id="ML738593">
    <property type="protein sequence ID" value="KAE8166689.1"/>
    <property type="molecule type" value="Genomic_DNA"/>
</dbReference>
<proteinExistence type="predicted"/>
<dbReference type="AlphaFoldDB" id="A0A5N6V727"/>
<evidence type="ECO:0000313" key="2">
    <source>
        <dbReference type="Proteomes" id="UP000326950"/>
    </source>
</evidence>
<accession>A0A5N6V727</accession>
<evidence type="ECO:0000313" key="1">
    <source>
        <dbReference type="EMBL" id="KAE8166689.1"/>
    </source>
</evidence>